<evidence type="ECO:0000256" key="4">
    <source>
        <dbReference type="ARBA" id="ARBA00022825"/>
    </source>
</evidence>
<name>Q6AMW2_DESPS</name>
<keyword evidence="4" id="KW-0720">Serine protease</keyword>
<feature type="domain" description="Peptidase S49" evidence="5">
    <location>
        <begin position="145"/>
        <end position="290"/>
    </location>
</feature>
<dbReference type="eggNOG" id="COG0616">
    <property type="taxonomic scope" value="Bacteria"/>
</dbReference>
<dbReference type="RefSeq" id="WP_011188824.1">
    <property type="nucleotide sequence ID" value="NC_006138.1"/>
</dbReference>
<dbReference type="CDD" id="cd07022">
    <property type="entry name" value="S49_Sppa_36K_type"/>
    <property type="match status" value="1"/>
</dbReference>
<dbReference type="InterPro" id="IPR029045">
    <property type="entry name" value="ClpP/crotonase-like_dom_sf"/>
</dbReference>
<dbReference type="SUPFAM" id="SSF52096">
    <property type="entry name" value="ClpP/crotonase"/>
    <property type="match status" value="1"/>
</dbReference>
<dbReference type="PANTHER" id="PTHR33209">
    <property type="entry name" value="PROTEASE 4"/>
    <property type="match status" value="1"/>
</dbReference>
<dbReference type="InterPro" id="IPR033855">
    <property type="entry name" value="Protein_C"/>
</dbReference>
<keyword evidence="2" id="KW-0645">Protease</keyword>
<organism evidence="6 7">
    <name type="scientific">Desulfotalea psychrophila (strain LSv54 / DSM 12343)</name>
    <dbReference type="NCBI Taxonomy" id="177439"/>
    <lineage>
        <taxon>Bacteria</taxon>
        <taxon>Pseudomonadati</taxon>
        <taxon>Thermodesulfobacteriota</taxon>
        <taxon>Desulfobulbia</taxon>
        <taxon>Desulfobulbales</taxon>
        <taxon>Desulfocapsaceae</taxon>
        <taxon>Desulfotalea</taxon>
    </lineage>
</organism>
<reference evidence="7" key="1">
    <citation type="journal article" date="2004" name="Environ. Microbiol.">
        <title>The genome of Desulfotalea psychrophila, a sulfate-reducing bacterium from permanently cold Arctic sediments.</title>
        <authorList>
            <person name="Rabus R."/>
            <person name="Ruepp A."/>
            <person name="Frickey T."/>
            <person name="Rattei T."/>
            <person name="Fartmann B."/>
            <person name="Stark M."/>
            <person name="Bauer M."/>
            <person name="Zibat A."/>
            <person name="Lombardot T."/>
            <person name="Becker I."/>
            <person name="Amann J."/>
            <person name="Gellner K."/>
            <person name="Teeling H."/>
            <person name="Leuschner W.D."/>
            <person name="Gloeckner F.-O."/>
            <person name="Lupas A.N."/>
            <person name="Amann R."/>
            <person name="Klenk H.-P."/>
        </authorList>
    </citation>
    <scope>NUCLEOTIDE SEQUENCE [LARGE SCALE GENOMIC DNA]</scope>
    <source>
        <strain evidence="7">DSM 12343 / LSv54</strain>
    </source>
</reference>
<dbReference type="Gene3D" id="3.90.226.10">
    <property type="entry name" value="2-enoyl-CoA Hydratase, Chain A, domain 1"/>
    <property type="match status" value="1"/>
</dbReference>
<dbReference type="STRING" id="177439.DP1583"/>
<dbReference type="PANTHER" id="PTHR33209:SF1">
    <property type="entry name" value="PEPTIDASE S49 DOMAIN-CONTAINING PROTEIN"/>
    <property type="match status" value="1"/>
</dbReference>
<dbReference type="Proteomes" id="UP000000602">
    <property type="component" value="Chromosome"/>
</dbReference>
<dbReference type="AlphaFoldDB" id="Q6AMW2"/>
<comment type="similarity">
    <text evidence="1">Belongs to the peptidase S49 family.</text>
</comment>
<dbReference type="MEROPS" id="S49.003"/>
<dbReference type="GO" id="GO:0008236">
    <property type="term" value="F:serine-type peptidase activity"/>
    <property type="evidence" value="ECO:0007669"/>
    <property type="project" value="UniProtKB-KW"/>
</dbReference>
<evidence type="ECO:0000259" key="5">
    <source>
        <dbReference type="Pfam" id="PF01343"/>
    </source>
</evidence>
<dbReference type="GO" id="GO:0006508">
    <property type="term" value="P:proteolysis"/>
    <property type="evidence" value="ECO:0007669"/>
    <property type="project" value="UniProtKB-KW"/>
</dbReference>
<proteinExistence type="inferred from homology"/>
<dbReference type="KEGG" id="dps:DP1583"/>
<sequence>MITPHIVSEVLNRPLLVTPDKLHAILGVLNSKNEGHLDLDLAALAPLLGADKNGMATRAESRPVRRSSDEEKRVAIIPVIGSLVARNRGFDDGSGLRSYRTIAHEIDQALADQSILGIVLDIDSYGGAAAGCARLAGHIKEAGLVKPIYANIDLNCFSAATWIASACTKVFLSDGLDAGMGSVGCIAIHRDQSVKNEKEGEVYTAVYFGERKNDFSPHQPLSGDLQTKMQAGVDRMGHAFAAAVAENRGLDLQAVLKMQAGTFYGQDAITHGLADGVASLTETVALLGAEAEERERASVHNTTGLTQAKNRGETMSLSEKLSALLAEEGAVQALAKLGYIAADAAKTEMSEALTAQKSSCLDAVNLAAIAGANALQVKAILEGENLSSEHVGATLQSMRASAGAKNLASTISHAAGDGKHPLVAAAEKVQKSA</sequence>
<evidence type="ECO:0000256" key="3">
    <source>
        <dbReference type="ARBA" id="ARBA00022801"/>
    </source>
</evidence>
<evidence type="ECO:0000313" key="7">
    <source>
        <dbReference type="Proteomes" id="UP000000602"/>
    </source>
</evidence>
<evidence type="ECO:0000256" key="1">
    <source>
        <dbReference type="ARBA" id="ARBA00008683"/>
    </source>
</evidence>
<gene>
    <name evidence="6" type="ordered locus">DP1583</name>
</gene>
<evidence type="ECO:0000313" key="6">
    <source>
        <dbReference type="EMBL" id="CAG36312.1"/>
    </source>
</evidence>
<keyword evidence="7" id="KW-1185">Reference proteome</keyword>
<protein>
    <submittedName>
        <fullName evidence="6">Related to capsid protein GPC of phage lambda</fullName>
    </submittedName>
</protein>
<accession>Q6AMW2</accession>
<dbReference type="OrthoDB" id="282590at2"/>
<dbReference type="Pfam" id="PF01343">
    <property type="entry name" value="Peptidase_S49"/>
    <property type="match status" value="1"/>
</dbReference>
<dbReference type="InterPro" id="IPR002142">
    <property type="entry name" value="Peptidase_S49"/>
</dbReference>
<dbReference type="HOGENOM" id="CLU_046540_4_0_7"/>
<evidence type="ECO:0000256" key="2">
    <source>
        <dbReference type="ARBA" id="ARBA00022670"/>
    </source>
</evidence>
<dbReference type="EMBL" id="CR522870">
    <property type="protein sequence ID" value="CAG36312.1"/>
    <property type="molecule type" value="Genomic_DNA"/>
</dbReference>
<keyword evidence="3" id="KW-0378">Hydrolase</keyword>